<dbReference type="EMBL" id="JACXAH010000013">
    <property type="protein sequence ID" value="MBD1372678.1"/>
    <property type="molecule type" value="Genomic_DNA"/>
</dbReference>
<name>A0A926NG28_9BACL</name>
<dbReference type="CDD" id="cd02137">
    <property type="entry name" value="MhqN-like"/>
    <property type="match status" value="1"/>
</dbReference>
<keyword evidence="5" id="KW-1185">Reference proteome</keyword>
<dbReference type="GO" id="GO:0016491">
    <property type="term" value="F:oxidoreductase activity"/>
    <property type="evidence" value="ECO:0007669"/>
    <property type="project" value="UniProtKB-KW"/>
</dbReference>
<evidence type="ECO:0000313" key="5">
    <source>
        <dbReference type="Proteomes" id="UP000661691"/>
    </source>
</evidence>
<dbReference type="InterPro" id="IPR000415">
    <property type="entry name" value="Nitroreductase-like"/>
</dbReference>
<accession>A0A926NG28</accession>
<organism evidence="4 5">
    <name type="scientific">Polycladospora coralii</name>
    <dbReference type="NCBI Taxonomy" id="2771432"/>
    <lineage>
        <taxon>Bacteria</taxon>
        <taxon>Bacillati</taxon>
        <taxon>Bacillota</taxon>
        <taxon>Bacilli</taxon>
        <taxon>Bacillales</taxon>
        <taxon>Thermoactinomycetaceae</taxon>
        <taxon>Polycladospora</taxon>
    </lineage>
</organism>
<comment type="caution">
    <text evidence="4">The sequence shown here is derived from an EMBL/GenBank/DDBJ whole genome shotgun (WGS) entry which is preliminary data.</text>
</comment>
<evidence type="ECO:0000256" key="1">
    <source>
        <dbReference type="ARBA" id="ARBA00007118"/>
    </source>
</evidence>
<protein>
    <submittedName>
        <fullName evidence="4">Nitroreductase family protein</fullName>
    </submittedName>
</protein>
<dbReference type="InterPro" id="IPR029479">
    <property type="entry name" value="Nitroreductase"/>
</dbReference>
<dbReference type="Pfam" id="PF00881">
    <property type="entry name" value="Nitroreductase"/>
    <property type="match status" value="1"/>
</dbReference>
<evidence type="ECO:0000259" key="3">
    <source>
        <dbReference type="Pfam" id="PF00881"/>
    </source>
</evidence>
<dbReference type="Proteomes" id="UP000661691">
    <property type="component" value="Unassembled WGS sequence"/>
</dbReference>
<keyword evidence="2" id="KW-0560">Oxidoreductase</keyword>
<dbReference type="SUPFAM" id="SSF55469">
    <property type="entry name" value="FMN-dependent nitroreductase-like"/>
    <property type="match status" value="1"/>
</dbReference>
<dbReference type="PANTHER" id="PTHR43673:SF3">
    <property type="entry name" value="NAD(P)H NITROREDUCTASE YODC-RELATED"/>
    <property type="match status" value="1"/>
</dbReference>
<dbReference type="Gene3D" id="3.40.109.10">
    <property type="entry name" value="NADH Oxidase"/>
    <property type="match status" value="1"/>
</dbReference>
<proteinExistence type="inferred from homology"/>
<comment type="similarity">
    <text evidence="1">Belongs to the nitroreductase family.</text>
</comment>
<reference evidence="4" key="1">
    <citation type="submission" date="2020-09" db="EMBL/GenBank/DDBJ databases">
        <title>A novel bacterium of genus Hazenella, isolated from South China Sea.</title>
        <authorList>
            <person name="Huang H."/>
            <person name="Mo K."/>
            <person name="Hu Y."/>
        </authorList>
    </citation>
    <scope>NUCLEOTIDE SEQUENCE</scope>
    <source>
        <strain evidence="4">IB182357</strain>
    </source>
</reference>
<dbReference type="PANTHER" id="PTHR43673">
    <property type="entry name" value="NAD(P)H NITROREDUCTASE YDGI-RELATED"/>
    <property type="match status" value="1"/>
</dbReference>
<evidence type="ECO:0000256" key="2">
    <source>
        <dbReference type="ARBA" id="ARBA00023002"/>
    </source>
</evidence>
<dbReference type="AlphaFoldDB" id="A0A926NG28"/>
<gene>
    <name evidence="4" type="ORF">IC620_09955</name>
</gene>
<evidence type="ECO:0000313" key="4">
    <source>
        <dbReference type="EMBL" id="MBD1372678.1"/>
    </source>
</evidence>
<feature type="domain" description="Nitroreductase" evidence="3">
    <location>
        <begin position="14"/>
        <end position="187"/>
    </location>
</feature>
<sequence>MFPHEWTVEQTLIQRRAVRNYHQDQNISSQELQKILKLATYAPSSWNLQHWYFLVVSEKEMKEKLYAVAHQQNQILDASAVIIVLGDLEAYRNFEQIYQPFLAAGFMDEERYFKMKTDIYAYYENNSSGARDEAIRNASLCAMQLMIAAKAQGYDTCPMIGFEVAALIDRFNIPPRYIPVMLISIGRATGKTSRTARLPLQSRITMEHF</sequence>